<protein>
    <submittedName>
        <fullName evidence="3">Uncharacterized protein</fullName>
    </submittedName>
</protein>
<sequence length="126" mass="13592">NISLISIRSDTNVPTTDNKIIPNIVRQFDAVTGKMRGVASATTSNSRNQNKKDSQSAESSQATTAVETDPELVDQTTFTDLTAQDRALLDSAAAQVGENNKPNKYKIAIMVILGIIISVLVLIYLL</sequence>
<dbReference type="EMBL" id="UOFC01000239">
    <property type="protein sequence ID" value="VAW48865.1"/>
    <property type="molecule type" value="Genomic_DNA"/>
</dbReference>
<proteinExistence type="predicted"/>
<reference evidence="3" key="1">
    <citation type="submission" date="2018-06" db="EMBL/GenBank/DDBJ databases">
        <authorList>
            <person name="Zhirakovskaya E."/>
        </authorList>
    </citation>
    <scope>NUCLEOTIDE SEQUENCE</scope>
</reference>
<name>A0A3B0VZ68_9ZZZZ</name>
<gene>
    <name evidence="3" type="ORF">MNBD_GAMMA03-286</name>
</gene>
<evidence type="ECO:0000256" key="2">
    <source>
        <dbReference type="SAM" id="Phobius"/>
    </source>
</evidence>
<evidence type="ECO:0000313" key="3">
    <source>
        <dbReference type="EMBL" id="VAW48865.1"/>
    </source>
</evidence>
<keyword evidence="2" id="KW-0472">Membrane</keyword>
<organism evidence="3">
    <name type="scientific">hydrothermal vent metagenome</name>
    <dbReference type="NCBI Taxonomy" id="652676"/>
    <lineage>
        <taxon>unclassified sequences</taxon>
        <taxon>metagenomes</taxon>
        <taxon>ecological metagenomes</taxon>
    </lineage>
</organism>
<feature type="region of interest" description="Disordered" evidence="1">
    <location>
        <begin position="39"/>
        <end position="69"/>
    </location>
</feature>
<keyword evidence="2" id="KW-1133">Transmembrane helix</keyword>
<feature type="non-terminal residue" evidence="3">
    <location>
        <position position="1"/>
    </location>
</feature>
<feature type="compositionally biased region" description="Low complexity" evidence="1">
    <location>
        <begin position="56"/>
        <end position="67"/>
    </location>
</feature>
<keyword evidence="2" id="KW-0812">Transmembrane</keyword>
<evidence type="ECO:0000256" key="1">
    <source>
        <dbReference type="SAM" id="MobiDB-lite"/>
    </source>
</evidence>
<feature type="transmembrane region" description="Helical" evidence="2">
    <location>
        <begin position="107"/>
        <end position="125"/>
    </location>
</feature>
<dbReference type="AlphaFoldDB" id="A0A3B0VZ68"/>
<accession>A0A3B0VZ68</accession>